<dbReference type="eggNOG" id="ENOG5034305">
    <property type="taxonomic scope" value="Bacteria"/>
</dbReference>
<dbReference type="AlphaFoldDB" id="U2YL98"/>
<dbReference type="Pfam" id="PF13590">
    <property type="entry name" value="DUF4136"/>
    <property type="match status" value="1"/>
</dbReference>
<proteinExistence type="predicted"/>
<name>U2YL98_9SPHN</name>
<reference evidence="2 3" key="1">
    <citation type="submission" date="2013-09" db="EMBL/GenBank/DDBJ databases">
        <title>Whole genome shotgun sequence of Novosphingobium tardaugens NBRC 16725.</title>
        <authorList>
            <person name="Isaki S."/>
            <person name="Hosoyama A."/>
            <person name="Tsuchikane K."/>
            <person name="Katsumata H."/>
            <person name="Ando Y."/>
            <person name="Yamazaki S."/>
            <person name="Fujita N."/>
        </authorList>
    </citation>
    <scope>NUCLEOTIDE SEQUENCE [LARGE SCALE GENOMIC DNA]</scope>
    <source>
        <strain evidence="2 3">NBRC 16725</strain>
    </source>
</reference>
<dbReference type="InterPro" id="IPR025411">
    <property type="entry name" value="DUF4136"/>
</dbReference>
<evidence type="ECO:0000313" key="2">
    <source>
        <dbReference type="EMBL" id="GAD49157.1"/>
    </source>
</evidence>
<dbReference type="OrthoDB" id="7428103at2"/>
<dbReference type="PROSITE" id="PS51257">
    <property type="entry name" value="PROKAR_LIPOPROTEIN"/>
    <property type="match status" value="1"/>
</dbReference>
<organism evidence="2 3">
    <name type="scientific">Caenibius tardaugens NBRC 16725</name>
    <dbReference type="NCBI Taxonomy" id="1219035"/>
    <lineage>
        <taxon>Bacteria</taxon>
        <taxon>Pseudomonadati</taxon>
        <taxon>Pseudomonadota</taxon>
        <taxon>Alphaproteobacteria</taxon>
        <taxon>Sphingomonadales</taxon>
        <taxon>Erythrobacteraceae</taxon>
        <taxon>Caenibius</taxon>
    </lineage>
</organism>
<comment type="caution">
    <text evidence="2">The sequence shown here is derived from an EMBL/GenBank/DDBJ whole genome shotgun (WGS) entry which is preliminary data.</text>
</comment>
<gene>
    <name evidence="2" type="ORF">NT2_05_00780</name>
</gene>
<dbReference type="EMBL" id="BASZ01000005">
    <property type="protein sequence ID" value="GAD49157.1"/>
    <property type="molecule type" value="Genomic_DNA"/>
</dbReference>
<evidence type="ECO:0000313" key="3">
    <source>
        <dbReference type="Proteomes" id="UP000016568"/>
    </source>
</evidence>
<sequence>MSIASKAIAIVLATATLGGCVAPVGPVEVTRFHDAALLDRAGRGTIAVEAAPGMDANALELRSYQAAVARQLTTLGYRETGSANSAQVALVRVERKAFRPGRDGSPVSVGVGGGTGSYGSGVGMGIGIDLSGPPAEQVTTELAVQIRDRASGKTAWEGRAHFTVKASSPLADTQLGAAKMAEALFAGFPGNSGETVDVK</sequence>
<dbReference type="KEGG" id="ntd:EGO55_11600"/>
<dbReference type="RefSeq" id="WP_021690064.1">
    <property type="nucleotide sequence ID" value="NZ_BASZ01000005.1"/>
</dbReference>
<evidence type="ECO:0000259" key="1">
    <source>
        <dbReference type="Pfam" id="PF13590"/>
    </source>
</evidence>
<feature type="domain" description="DUF4136" evidence="1">
    <location>
        <begin position="55"/>
        <end position="190"/>
    </location>
</feature>
<keyword evidence="3" id="KW-1185">Reference proteome</keyword>
<dbReference type="Proteomes" id="UP000016568">
    <property type="component" value="Unassembled WGS sequence"/>
</dbReference>
<accession>U2YL98</accession>
<protein>
    <recommendedName>
        <fullName evidence="1">DUF4136 domain-containing protein</fullName>
    </recommendedName>
</protein>